<keyword evidence="1" id="KW-0812">Transmembrane</keyword>
<protein>
    <submittedName>
        <fullName evidence="3">Unnamed protein product</fullName>
    </submittedName>
</protein>
<evidence type="ECO:0000256" key="2">
    <source>
        <dbReference type="SAM" id="SignalP"/>
    </source>
</evidence>
<dbReference type="OrthoDB" id="129842at2759"/>
<evidence type="ECO:0000313" key="3">
    <source>
        <dbReference type="EMBL" id="GMF44832.1"/>
    </source>
</evidence>
<reference evidence="3" key="1">
    <citation type="submission" date="2023-04" db="EMBL/GenBank/DDBJ databases">
        <title>Phytophthora fragariaefolia NBRC 109709.</title>
        <authorList>
            <person name="Ichikawa N."/>
            <person name="Sato H."/>
            <person name="Tonouchi N."/>
        </authorList>
    </citation>
    <scope>NUCLEOTIDE SEQUENCE</scope>
    <source>
        <strain evidence="3">NBRC 109709</strain>
    </source>
</reference>
<proteinExistence type="predicted"/>
<evidence type="ECO:0000313" key="4">
    <source>
        <dbReference type="Proteomes" id="UP001165121"/>
    </source>
</evidence>
<keyword evidence="1" id="KW-1133">Transmembrane helix</keyword>
<dbReference type="EMBL" id="BSXT01001734">
    <property type="protein sequence ID" value="GMF44832.1"/>
    <property type="molecule type" value="Genomic_DNA"/>
</dbReference>
<dbReference type="AlphaFoldDB" id="A0A9W6XTC4"/>
<keyword evidence="4" id="KW-1185">Reference proteome</keyword>
<organism evidence="3 4">
    <name type="scientific">Phytophthora fragariaefolia</name>
    <dbReference type="NCBI Taxonomy" id="1490495"/>
    <lineage>
        <taxon>Eukaryota</taxon>
        <taxon>Sar</taxon>
        <taxon>Stramenopiles</taxon>
        <taxon>Oomycota</taxon>
        <taxon>Peronosporomycetes</taxon>
        <taxon>Peronosporales</taxon>
        <taxon>Peronosporaceae</taxon>
        <taxon>Phytophthora</taxon>
    </lineage>
</organism>
<gene>
    <name evidence="3" type="ORF">Pfra01_001580800</name>
</gene>
<feature type="signal peptide" evidence="2">
    <location>
        <begin position="1"/>
        <end position="24"/>
    </location>
</feature>
<accession>A0A9W6XTC4</accession>
<comment type="caution">
    <text evidence="3">The sequence shown here is derived from an EMBL/GenBank/DDBJ whole genome shotgun (WGS) entry which is preliminary data.</text>
</comment>
<feature type="chain" id="PRO_5040748515" evidence="2">
    <location>
        <begin position="25"/>
        <end position="136"/>
    </location>
</feature>
<feature type="transmembrane region" description="Helical" evidence="1">
    <location>
        <begin position="103"/>
        <end position="121"/>
    </location>
</feature>
<sequence>MRISIFLTLLLSALIASAMSSVAAEDTNAGINGIATAANRKFTEIKKIINRLRGKQKLGGEERMVPVGAYWLAATGSDSDTSSTESVMHAVEDGEPLSKLKTAIGAIIGIALAAGAVYGGIKFSKAGHSGSDSTSS</sequence>
<name>A0A9W6XTC4_9STRA</name>
<keyword evidence="2" id="KW-0732">Signal</keyword>
<evidence type="ECO:0000256" key="1">
    <source>
        <dbReference type="SAM" id="Phobius"/>
    </source>
</evidence>
<keyword evidence="1" id="KW-0472">Membrane</keyword>
<dbReference type="Proteomes" id="UP001165121">
    <property type="component" value="Unassembled WGS sequence"/>
</dbReference>